<dbReference type="InterPro" id="IPR021448">
    <property type="entry name" value="DUF3098"/>
</dbReference>
<organism evidence="2 3">
    <name type="scientific">Alistipes indistinctus YIT 12060</name>
    <dbReference type="NCBI Taxonomy" id="742725"/>
    <lineage>
        <taxon>Bacteria</taxon>
        <taxon>Pseudomonadati</taxon>
        <taxon>Bacteroidota</taxon>
        <taxon>Bacteroidia</taxon>
        <taxon>Bacteroidales</taxon>
        <taxon>Rikenellaceae</taxon>
        <taxon>Alistipes</taxon>
    </lineage>
</organism>
<comment type="caution">
    <text evidence="2">The sequence shown here is derived from an EMBL/GenBank/DDBJ whole genome shotgun (WGS) entry which is preliminary data.</text>
</comment>
<dbReference type="HOGENOM" id="CLU_176977_1_0_10"/>
<dbReference type="GeneID" id="92815823"/>
<dbReference type="STRING" id="742725.HMPREF9450_01149"/>
<dbReference type="RefSeq" id="WP_009133955.1">
    <property type="nucleotide sequence ID" value="NZ_CP102250.1"/>
</dbReference>
<evidence type="ECO:0000256" key="1">
    <source>
        <dbReference type="SAM" id="Phobius"/>
    </source>
</evidence>
<dbReference type="Proteomes" id="UP000006008">
    <property type="component" value="Unassembled WGS sequence"/>
</dbReference>
<feature type="transmembrane region" description="Helical" evidence="1">
    <location>
        <begin position="21"/>
        <end position="44"/>
    </location>
</feature>
<accession>G5H889</accession>
<gene>
    <name evidence="2" type="ORF">HMPREF9450_01149</name>
</gene>
<reference evidence="2 3" key="1">
    <citation type="submission" date="2011-08" db="EMBL/GenBank/DDBJ databases">
        <title>The Genome Sequence of Alistipes indistinctus YIT 12060.</title>
        <authorList>
            <consortium name="The Broad Institute Genome Sequencing Platform"/>
            <person name="Earl A."/>
            <person name="Ward D."/>
            <person name="Feldgarden M."/>
            <person name="Gevers D."/>
            <person name="Morotomi M."/>
            <person name="Young S.K."/>
            <person name="Zeng Q."/>
            <person name="Gargeya S."/>
            <person name="Fitzgerald M."/>
            <person name="Haas B."/>
            <person name="Abouelleil A."/>
            <person name="Alvarado L."/>
            <person name="Arachchi H.M."/>
            <person name="Berlin A."/>
            <person name="Brown A."/>
            <person name="Chapman S.B."/>
            <person name="Chen Z."/>
            <person name="Dunbar C."/>
            <person name="Freedman E."/>
            <person name="Gearin G."/>
            <person name="Gellesch M."/>
            <person name="Goldberg J."/>
            <person name="Griggs A."/>
            <person name="Gujja S."/>
            <person name="Heiman D."/>
            <person name="Howarth C."/>
            <person name="Larson L."/>
            <person name="Lui A."/>
            <person name="MacDonald P.J.P."/>
            <person name="Montmayeur A."/>
            <person name="Murphy C."/>
            <person name="Neiman D."/>
            <person name="Pearson M."/>
            <person name="Priest M."/>
            <person name="Roberts A."/>
            <person name="Saif S."/>
            <person name="Shea T."/>
            <person name="Shenoy N."/>
            <person name="Sisk P."/>
            <person name="Stolte C."/>
            <person name="Sykes S."/>
            <person name="Wortman J."/>
            <person name="Nusbaum C."/>
            <person name="Birren B."/>
        </authorList>
    </citation>
    <scope>NUCLEOTIDE SEQUENCE [LARGE SCALE GENOMIC DNA]</scope>
    <source>
        <strain evidence="2 3">YIT 12060</strain>
    </source>
</reference>
<evidence type="ECO:0000313" key="2">
    <source>
        <dbReference type="EMBL" id="EHB92284.1"/>
    </source>
</evidence>
<dbReference type="Pfam" id="PF11297">
    <property type="entry name" value="DUF3098"/>
    <property type="match status" value="1"/>
</dbReference>
<evidence type="ECO:0000313" key="3">
    <source>
        <dbReference type="Proteomes" id="UP000006008"/>
    </source>
</evidence>
<feature type="transmembrane region" description="Helical" evidence="1">
    <location>
        <begin position="64"/>
        <end position="83"/>
    </location>
</feature>
<keyword evidence="3" id="KW-1185">Reference proteome</keyword>
<sequence>MKNREKQAPASLAEKQREMPLTVANYKLMLIGLGIIILGFILMSGGGSDDPNVFNEAMFNFRRITLAPILVLAGFGFEIYAIMKKPKNKE</sequence>
<dbReference type="PATRIC" id="fig|742725.3.peg.1215"/>
<evidence type="ECO:0008006" key="4">
    <source>
        <dbReference type="Google" id="ProtNLM"/>
    </source>
</evidence>
<dbReference type="AlphaFoldDB" id="G5H889"/>
<proteinExistence type="predicted"/>
<keyword evidence="1" id="KW-1133">Transmembrane helix</keyword>
<keyword evidence="1" id="KW-0472">Membrane</keyword>
<keyword evidence="1" id="KW-0812">Transmembrane</keyword>
<name>G5H889_9BACT</name>
<dbReference type="eggNOG" id="ENOG50331EZ">
    <property type="taxonomic scope" value="Bacteria"/>
</dbReference>
<dbReference type="EMBL" id="ADLD01000011">
    <property type="protein sequence ID" value="EHB92284.1"/>
    <property type="molecule type" value="Genomic_DNA"/>
</dbReference>
<protein>
    <recommendedName>
        <fullName evidence="4">DUF3098 domain-containing protein</fullName>
    </recommendedName>
</protein>